<protein>
    <submittedName>
        <fullName evidence="13">Potassium transporter</fullName>
    </submittedName>
</protein>
<feature type="transmembrane region" description="Helical" evidence="12">
    <location>
        <begin position="415"/>
        <end position="436"/>
    </location>
</feature>
<feature type="transmembrane region" description="Helical" evidence="12">
    <location>
        <begin position="267"/>
        <end position="288"/>
    </location>
</feature>
<keyword evidence="5" id="KW-0997">Cell inner membrane</keyword>
<dbReference type="InterPro" id="IPR003445">
    <property type="entry name" value="Cat_transpt"/>
</dbReference>
<accession>A0A150J4L1</accession>
<feature type="transmembrane region" description="Helical" evidence="12">
    <location>
        <begin position="448"/>
        <end position="472"/>
    </location>
</feature>
<dbReference type="GO" id="GO:0015379">
    <property type="term" value="F:potassium:chloride symporter activity"/>
    <property type="evidence" value="ECO:0007669"/>
    <property type="project" value="InterPro"/>
</dbReference>
<dbReference type="Proteomes" id="UP000075578">
    <property type="component" value="Unassembled WGS sequence"/>
</dbReference>
<evidence type="ECO:0000256" key="11">
    <source>
        <dbReference type="ARBA" id="ARBA00023136"/>
    </source>
</evidence>
<feature type="transmembrane region" description="Helical" evidence="12">
    <location>
        <begin position="236"/>
        <end position="255"/>
    </location>
</feature>
<evidence type="ECO:0000313" key="14">
    <source>
        <dbReference type="Proteomes" id="UP000075578"/>
    </source>
</evidence>
<evidence type="ECO:0000256" key="4">
    <source>
        <dbReference type="ARBA" id="ARBA00022475"/>
    </source>
</evidence>
<keyword evidence="11 12" id="KW-0472">Membrane</keyword>
<feature type="transmembrane region" description="Helical" evidence="12">
    <location>
        <begin position="7"/>
        <end position="30"/>
    </location>
</feature>
<keyword evidence="8" id="KW-0630">Potassium</keyword>
<dbReference type="AlphaFoldDB" id="A0A150J4L1"/>
<name>A0A150J4L1_9EURY</name>
<feature type="transmembrane region" description="Helical" evidence="12">
    <location>
        <begin position="132"/>
        <end position="158"/>
    </location>
</feature>
<evidence type="ECO:0000256" key="8">
    <source>
        <dbReference type="ARBA" id="ARBA00022958"/>
    </source>
</evidence>
<feature type="transmembrane region" description="Helical" evidence="12">
    <location>
        <begin position="64"/>
        <end position="88"/>
    </location>
</feature>
<dbReference type="PIRSF" id="PIRSF006247">
    <property type="entry name" value="TrkH"/>
    <property type="match status" value="1"/>
</dbReference>
<dbReference type="PATRIC" id="fig|1705564.3.peg.906"/>
<keyword evidence="10" id="KW-0406">Ion transport</keyword>
<evidence type="ECO:0000256" key="9">
    <source>
        <dbReference type="ARBA" id="ARBA00022989"/>
    </source>
</evidence>
<evidence type="ECO:0000313" key="13">
    <source>
        <dbReference type="EMBL" id="KYC52078.1"/>
    </source>
</evidence>
<keyword evidence="6" id="KW-0633">Potassium transport</keyword>
<keyword evidence="4" id="KW-1003">Cell membrane</keyword>
<dbReference type="Pfam" id="PF02386">
    <property type="entry name" value="TrkH"/>
    <property type="match status" value="1"/>
</dbReference>
<dbReference type="PANTHER" id="PTHR32024:SF2">
    <property type="entry name" value="TRK SYSTEM POTASSIUM UPTAKE PROTEIN TRKG-RELATED"/>
    <property type="match status" value="1"/>
</dbReference>
<evidence type="ECO:0000256" key="10">
    <source>
        <dbReference type="ARBA" id="ARBA00023065"/>
    </source>
</evidence>
<feature type="transmembrane region" description="Helical" evidence="12">
    <location>
        <begin position="36"/>
        <end position="57"/>
    </location>
</feature>
<evidence type="ECO:0000256" key="6">
    <source>
        <dbReference type="ARBA" id="ARBA00022538"/>
    </source>
</evidence>
<sequence length="478" mass="53131">MRVKPVLHILGQLLQIVGLSMILPLLWGIYYREAESWVFVLCILITFLFGSFLKLVFEEEDIRLIEGFGVVSFCWLIIPLFGSLPFIISGNLNFIDAYFETISGFTTTGASVINNVEILPKCILFWRSFTHWLGGIGIVVLALIILPALSIGGRQIFLSEPSGPKLDKLKPQVREVGKIIYSIYIFFTLAQIVLLVLAGMSLFDASCHSFAALATGGFSTKNVSISYYNSPLIETIILIFMFLGATSFSLHYLALKGKIKSYIKDSEFLLYVFILGIATTIVTLDLRYQLHENLLLSFRHAIFNVISISSTTGYASTDFNLWPDLSKLVLLLLMLIGGCAGGTAGAIKVIRILLLVKIGLRELYRMIHPNAFFSIKFNGKIISEEILHAVSGFYIFYMITFGVCSLIMLGLGNDFLTSISSVATTMGGVGPGFNLVGPMTTYSYLPGMAKILMCFCMLTGRLEVFTLFVLFIPDYWKE</sequence>
<dbReference type="InterPro" id="IPR004772">
    <property type="entry name" value="TrkH"/>
</dbReference>
<gene>
    <name evidence="13" type="ORF">AMQ74_00879</name>
</gene>
<evidence type="ECO:0000256" key="1">
    <source>
        <dbReference type="ARBA" id="ARBA00004429"/>
    </source>
</evidence>
<dbReference type="EMBL" id="LNGD01000042">
    <property type="protein sequence ID" value="KYC52078.1"/>
    <property type="molecule type" value="Genomic_DNA"/>
</dbReference>
<evidence type="ECO:0000256" key="12">
    <source>
        <dbReference type="SAM" id="Phobius"/>
    </source>
</evidence>
<keyword evidence="3" id="KW-0813">Transport</keyword>
<comment type="subcellular location">
    <subcellularLocation>
        <location evidence="1">Cell inner membrane</location>
        <topology evidence="1">Multi-pass membrane protein</topology>
    </subcellularLocation>
</comment>
<evidence type="ECO:0000256" key="7">
    <source>
        <dbReference type="ARBA" id="ARBA00022692"/>
    </source>
</evidence>
<evidence type="ECO:0000256" key="3">
    <source>
        <dbReference type="ARBA" id="ARBA00022448"/>
    </source>
</evidence>
<evidence type="ECO:0000256" key="2">
    <source>
        <dbReference type="ARBA" id="ARBA00009137"/>
    </source>
</evidence>
<evidence type="ECO:0000256" key="5">
    <source>
        <dbReference type="ARBA" id="ARBA00022519"/>
    </source>
</evidence>
<keyword evidence="7 12" id="KW-0812">Transmembrane</keyword>
<feature type="transmembrane region" description="Helical" evidence="12">
    <location>
        <begin position="179"/>
        <end position="203"/>
    </location>
</feature>
<proteinExistence type="inferred from homology"/>
<comment type="similarity">
    <text evidence="2">Belongs to the TrkH potassium transport family.</text>
</comment>
<feature type="transmembrane region" description="Helical" evidence="12">
    <location>
        <begin position="386"/>
        <end position="409"/>
    </location>
</feature>
<reference evidence="13 14" key="1">
    <citation type="journal article" date="2016" name="ISME J.">
        <title>Chasing the elusive Euryarchaeota class WSA2: genomes reveal a uniquely fastidious methyl-reducing methanogen.</title>
        <authorList>
            <person name="Nobu M.K."/>
            <person name="Narihiro T."/>
            <person name="Kuroda K."/>
            <person name="Mei R."/>
            <person name="Liu W.T."/>
        </authorList>
    </citation>
    <scope>NUCLEOTIDE SEQUENCE [LARGE SCALE GENOMIC DNA]</scope>
    <source>
        <strain evidence="13">U1lsi0528_Bin089</strain>
    </source>
</reference>
<dbReference type="PANTHER" id="PTHR32024">
    <property type="entry name" value="TRK SYSTEM POTASSIUM UPTAKE PROTEIN TRKG-RELATED"/>
    <property type="match status" value="1"/>
</dbReference>
<comment type="caution">
    <text evidence="13">The sequence shown here is derived from an EMBL/GenBank/DDBJ whole genome shotgun (WGS) entry which is preliminary data.</text>
</comment>
<organism evidence="13 14">
    <name type="scientific">Candidatus Methanofastidiosum methylothiophilum</name>
    <dbReference type="NCBI Taxonomy" id="1705564"/>
    <lineage>
        <taxon>Archaea</taxon>
        <taxon>Methanobacteriati</taxon>
        <taxon>Methanobacteriota</taxon>
        <taxon>Stenosarchaea group</taxon>
        <taxon>Candidatus Methanofastidiosia</taxon>
        <taxon>Candidatus Methanofastidiosales</taxon>
        <taxon>Candidatus Methanofastidiosaceae</taxon>
        <taxon>Candidatus Methanofastidiosum</taxon>
    </lineage>
</organism>
<keyword evidence="9 12" id="KW-1133">Transmembrane helix</keyword>
<dbReference type="GO" id="GO:0005886">
    <property type="term" value="C:plasma membrane"/>
    <property type="evidence" value="ECO:0007669"/>
    <property type="project" value="UniProtKB-SubCell"/>
</dbReference>
<feature type="transmembrane region" description="Helical" evidence="12">
    <location>
        <begin position="328"/>
        <end position="356"/>
    </location>
</feature>